<dbReference type="InterPro" id="IPR009061">
    <property type="entry name" value="DNA-bd_dom_put_sf"/>
</dbReference>
<dbReference type="RefSeq" id="WP_283739967.1">
    <property type="nucleotide sequence ID" value="NZ_JASJEV010000003.1"/>
</dbReference>
<accession>A0ABT7AF40</accession>
<evidence type="ECO:0000256" key="2">
    <source>
        <dbReference type="SAM" id="Coils"/>
    </source>
</evidence>
<keyword evidence="1 4" id="KW-0238">DNA-binding</keyword>
<dbReference type="InterPro" id="IPR047057">
    <property type="entry name" value="MerR_fam"/>
</dbReference>
<dbReference type="EMBL" id="JASJEV010000003">
    <property type="protein sequence ID" value="MDJ1157980.1"/>
    <property type="molecule type" value="Genomic_DNA"/>
</dbReference>
<dbReference type="PROSITE" id="PS50937">
    <property type="entry name" value="HTH_MERR_2"/>
    <property type="match status" value="1"/>
</dbReference>
<evidence type="ECO:0000256" key="1">
    <source>
        <dbReference type="ARBA" id="ARBA00023125"/>
    </source>
</evidence>
<evidence type="ECO:0000313" key="5">
    <source>
        <dbReference type="Proteomes" id="UP001321492"/>
    </source>
</evidence>
<feature type="domain" description="HTH merR-type" evidence="3">
    <location>
        <begin position="28"/>
        <end position="95"/>
    </location>
</feature>
<evidence type="ECO:0000259" key="3">
    <source>
        <dbReference type="PROSITE" id="PS50937"/>
    </source>
</evidence>
<feature type="coiled-coil region" evidence="2">
    <location>
        <begin position="102"/>
        <end position="143"/>
    </location>
</feature>
<dbReference type="InterPro" id="IPR000551">
    <property type="entry name" value="MerR-type_HTH_dom"/>
</dbReference>
<gene>
    <name evidence="4" type="ORF">QNA08_07005</name>
</gene>
<dbReference type="PANTHER" id="PTHR30204:SF58">
    <property type="entry name" value="HTH-TYPE TRANSCRIPTIONAL REGULATOR YFMP"/>
    <property type="match status" value="1"/>
</dbReference>
<evidence type="ECO:0000313" key="4">
    <source>
        <dbReference type="EMBL" id="MDJ1157980.1"/>
    </source>
</evidence>
<dbReference type="GO" id="GO:0003677">
    <property type="term" value="F:DNA binding"/>
    <property type="evidence" value="ECO:0007669"/>
    <property type="project" value="UniProtKB-KW"/>
</dbReference>
<keyword evidence="2" id="KW-0175">Coiled coil</keyword>
<sequence length="147" mass="15606">MSKPQSSAAAALTAATSLATSADAAGRIYTIGDLAREFGVTLRTLRFYEDRGLLAPTRKGTARLYDGRDRARLAMILKGKQLGFTLGEIGTMLAGDGGAPASAELNLSVDQVNEQIAHLEAQKSEIEQAIAELKATRARMQTKIVKG</sequence>
<name>A0ABT7AF40_9HYPH</name>
<reference evidence="4 5" key="1">
    <citation type="submission" date="2023-05" db="EMBL/GenBank/DDBJ databases">
        <title>Chelatococcus sp. nov., a moderately thermophilic bacterium isolated from hot spring microbial mat.</title>
        <authorList>
            <person name="Hu C.-J."/>
            <person name="Li W.-J."/>
        </authorList>
    </citation>
    <scope>NUCLEOTIDE SEQUENCE [LARGE SCALE GENOMIC DNA]</scope>
    <source>
        <strain evidence="4 5">SYSU G07232</strain>
    </source>
</reference>
<dbReference type="PRINTS" id="PR00040">
    <property type="entry name" value="HTHMERR"/>
</dbReference>
<keyword evidence="5" id="KW-1185">Reference proteome</keyword>
<dbReference type="PANTHER" id="PTHR30204">
    <property type="entry name" value="REDOX-CYCLING DRUG-SENSING TRANSCRIPTIONAL ACTIVATOR SOXR"/>
    <property type="match status" value="1"/>
</dbReference>
<organism evidence="4 5">
    <name type="scientific">Chelatococcus albus</name>
    <dbReference type="NCBI Taxonomy" id="3047466"/>
    <lineage>
        <taxon>Bacteria</taxon>
        <taxon>Pseudomonadati</taxon>
        <taxon>Pseudomonadota</taxon>
        <taxon>Alphaproteobacteria</taxon>
        <taxon>Hyphomicrobiales</taxon>
        <taxon>Chelatococcaceae</taxon>
        <taxon>Chelatococcus</taxon>
    </lineage>
</organism>
<dbReference type="SUPFAM" id="SSF46955">
    <property type="entry name" value="Putative DNA-binding domain"/>
    <property type="match status" value="1"/>
</dbReference>
<protein>
    <submittedName>
        <fullName evidence="4">MerR family DNA-binding transcriptional regulator</fullName>
    </submittedName>
</protein>
<proteinExistence type="predicted"/>
<dbReference type="CDD" id="cd04776">
    <property type="entry name" value="HTH_GnyR"/>
    <property type="match status" value="1"/>
</dbReference>
<dbReference type="Pfam" id="PF13411">
    <property type="entry name" value="MerR_1"/>
    <property type="match status" value="1"/>
</dbReference>
<dbReference type="Proteomes" id="UP001321492">
    <property type="component" value="Unassembled WGS sequence"/>
</dbReference>
<comment type="caution">
    <text evidence="4">The sequence shown here is derived from an EMBL/GenBank/DDBJ whole genome shotgun (WGS) entry which is preliminary data.</text>
</comment>
<dbReference type="Gene3D" id="1.10.1660.10">
    <property type="match status" value="1"/>
</dbReference>
<dbReference type="SMART" id="SM00422">
    <property type="entry name" value="HTH_MERR"/>
    <property type="match status" value="1"/>
</dbReference>